<protein>
    <submittedName>
        <fullName evidence="5">YesN/AraC family two-component response regulator</fullName>
    </submittedName>
</protein>
<dbReference type="InterPro" id="IPR009057">
    <property type="entry name" value="Homeodomain-like_sf"/>
</dbReference>
<dbReference type="PROSITE" id="PS01124">
    <property type="entry name" value="HTH_ARAC_FAMILY_2"/>
    <property type="match status" value="1"/>
</dbReference>
<evidence type="ECO:0000313" key="5">
    <source>
        <dbReference type="EMBL" id="MDQ0256717.1"/>
    </source>
</evidence>
<dbReference type="PANTHER" id="PTHR43280:SF28">
    <property type="entry name" value="HTH-TYPE TRANSCRIPTIONAL ACTIVATOR RHAS"/>
    <property type="match status" value="1"/>
</dbReference>
<dbReference type="PROSITE" id="PS00041">
    <property type="entry name" value="HTH_ARAC_FAMILY_1"/>
    <property type="match status" value="1"/>
</dbReference>
<organism evidence="5 6">
    <name type="scientific">Evansella vedderi</name>
    <dbReference type="NCBI Taxonomy" id="38282"/>
    <lineage>
        <taxon>Bacteria</taxon>
        <taxon>Bacillati</taxon>
        <taxon>Bacillota</taxon>
        <taxon>Bacilli</taxon>
        <taxon>Bacillales</taxon>
        <taxon>Bacillaceae</taxon>
        <taxon>Evansella</taxon>
    </lineage>
</organism>
<gene>
    <name evidence="5" type="ORF">J2S74_004139</name>
</gene>
<evidence type="ECO:0000256" key="3">
    <source>
        <dbReference type="ARBA" id="ARBA00023163"/>
    </source>
</evidence>
<name>A0ABT9ZZR0_9BACI</name>
<dbReference type="Proteomes" id="UP001230005">
    <property type="component" value="Unassembled WGS sequence"/>
</dbReference>
<evidence type="ECO:0000259" key="4">
    <source>
        <dbReference type="PROSITE" id="PS01124"/>
    </source>
</evidence>
<accession>A0ABT9ZZR0</accession>
<dbReference type="InterPro" id="IPR018062">
    <property type="entry name" value="HTH_AraC-typ_CS"/>
</dbReference>
<evidence type="ECO:0000256" key="1">
    <source>
        <dbReference type="ARBA" id="ARBA00023015"/>
    </source>
</evidence>
<evidence type="ECO:0000313" key="6">
    <source>
        <dbReference type="Proteomes" id="UP001230005"/>
    </source>
</evidence>
<keyword evidence="3" id="KW-0804">Transcription</keyword>
<dbReference type="Gene3D" id="1.10.10.60">
    <property type="entry name" value="Homeodomain-like"/>
    <property type="match status" value="2"/>
</dbReference>
<dbReference type="InterPro" id="IPR018060">
    <property type="entry name" value="HTH_AraC"/>
</dbReference>
<proteinExistence type="predicted"/>
<keyword evidence="6" id="KW-1185">Reference proteome</keyword>
<dbReference type="SUPFAM" id="SSF46689">
    <property type="entry name" value="Homeodomain-like"/>
    <property type="match status" value="2"/>
</dbReference>
<dbReference type="PRINTS" id="PR00032">
    <property type="entry name" value="HTHARAC"/>
</dbReference>
<sequence>MTEKYAILIEHSETLSQLEKIHENMLDDYSDLSIRKKEEKASAVDKVKDYIDMYFSENISIEEIARKLYVHPSHLMRAFKKEHGITISHYRNKKRIKEAKDLLTQTKLSMTEIAIIIGFNTPQYFSTIFLKEEGLTPKEYKQQYTN</sequence>
<dbReference type="InterPro" id="IPR020449">
    <property type="entry name" value="Tscrpt_reg_AraC-type_HTH"/>
</dbReference>
<keyword evidence="1" id="KW-0805">Transcription regulation</keyword>
<dbReference type="PANTHER" id="PTHR43280">
    <property type="entry name" value="ARAC-FAMILY TRANSCRIPTIONAL REGULATOR"/>
    <property type="match status" value="1"/>
</dbReference>
<dbReference type="SMART" id="SM00342">
    <property type="entry name" value="HTH_ARAC"/>
    <property type="match status" value="1"/>
</dbReference>
<dbReference type="Pfam" id="PF12833">
    <property type="entry name" value="HTH_18"/>
    <property type="match status" value="1"/>
</dbReference>
<reference evidence="5 6" key="1">
    <citation type="submission" date="2023-07" db="EMBL/GenBank/DDBJ databases">
        <title>Genomic Encyclopedia of Type Strains, Phase IV (KMG-IV): sequencing the most valuable type-strain genomes for metagenomic binning, comparative biology and taxonomic classification.</title>
        <authorList>
            <person name="Goeker M."/>
        </authorList>
    </citation>
    <scope>NUCLEOTIDE SEQUENCE [LARGE SCALE GENOMIC DNA]</scope>
    <source>
        <strain evidence="5 6">DSM 9768</strain>
    </source>
</reference>
<dbReference type="EMBL" id="JAUSUG010000019">
    <property type="protein sequence ID" value="MDQ0256717.1"/>
    <property type="molecule type" value="Genomic_DNA"/>
</dbReference>
<comment type="caution">
    <text evidence="5">The sequence shown here is derived from an EMBL/GenBank/DDBJ whole genome shotgun (WGS) entry which is preliminary data.</text>
</comment>
<evidence type="ECO:0000256" key="2">
    <source>
        <dbReference type="ARBA" id="ARBA00023125"/>
    </source>
</evidence>
<dbReference type="RefSeq" id="WP_307329298.1">
    <property type="nucleotide sequence ID" value="NZ_JAUSUG010000019.1"/>
</dbReference>
<feature type="domain" description="HTH araC/xylS-type" evidence="4">
    <location>
        <begin position="45"/>
        <end position="143"/>
    </location>
</feature>
<keyword evidence="2" id="KW-0238">DNA-binding</keyword>